<keyword evidence="2" id="KW-1185">Reference proteome</keyword>
<proteinExistence type="predicted"/>
<protein>
    <submittedName>
        <fullName evidence="1">Uncharacterized protein</fullName>
    </submittedName>
</protein>
<organism evidence="1 2">
    <name type="scientific">Pseudonocardia xinjiangensis</name>
    <dbReference type="NCBI Taxonomy" id="75289"/>
    <lineage>
        <taxon>Bacteria</taxon>
        <taxon>Bacillati</taxon>
        <taxon>Actinomycetota</taxon>
        <taxon>Actinomycetes</taxon>
        <taxon>Pseudonocardiales</taxon>
        <taxon>Pseudonocardiaceae</taxon>
        <taxon>Pseudonocardia</taxon>
    </lineage>
</organism>
<evidence type="ECO:0000313" key="2">
    <source>
        <dbReference type="Proteomes" id="UP001296706"/>
    </source>
</evidence>
<accession>A0ABX1RKA6</accession>
<evidence type="ECO:0000313" key="1">
    <source>
        <dbReference type="EMBL" id="NMH79825.1"/>
    </source>
</evidence>
<dbReference type="EMBL" id="JAAXKY010000079">
    <property type="protein sequence ID" value="NMH79825.1"/>
    <property type="molecule type" value="Genomic_DNA"/>
</dbReference>
<name>A0ABX1RKA6_9PSEU</name>
<dbReference type="RefSeq" id="WP_169397886.1">
    <property type="nucleotide sequence ID" value="NZ_BAAAJH010000006.1"/>
</dbReference>
<dbReference type="Proteomes" id="UP001296706">
    <property type="component" value="Unassembled WGS sequence"/>
</dbReference>
<gene>
    <name evidence="1" type="ORF">HF577_22370</name>
</gene>
<reference evidence="1 2" key="1">
    <citation type="submission" date="2020-04" db="EMBL/GenBank/DDBJ databases">
        <authorList>
            <person name="Klaysubun C."/>
            <person name="Duangmal K."/>
            <person name="Lipun K."/>
        </authorList>
    </citation>
    <scope>NUCLEOTIDE SEQUENCE [LARGE SCALE GENOMIC DNA]</scope>
    <source>
        <strain evidence="1 2">JCM 11839</strain>
    </source>
</reference>
<comment type="caution">
    <text evidence="1">The sequence shown here is derived from an EMBL/GenBank/DDBJ whole genome shotgun (WGS) entry which is preliminary data.</text>
</comment>
<sequence length="62" mass="7005">MPAVPHEVVLLEIPVDADFADFRAEFERAVPRVDHERMEEIIARSPWQATTRAAPCTSWAAT</sequence>